<dbReference type="Gene3D" id="2.40.70.10">
    <property type="entry name" value="Acid Proteases"/>
    <property type="match status" value="1"/>
</dbReference>
<dbReference type="Pfam" id="PF17917">
    <property type="entry name" value="RT_RNaseH"/>
    <property type="match status" value="1"/>
</dbReference>
<dbReference type="InterPro" id="IPR012337">
    <property type="entry name" value="RNaseH-like_sf"/>
</dbReference>
<dbReference type="Gene3D" id="1.10.340.70">
    <property type="match status" value="1"/>
</dbReference>
<dbReference type="PROSITE" id="PS50878">
    <property type="entry name" value="RT_POL"/>
    <property type="match status" value="1"/>
</dbReference>
<proteinExistence type="predicted"/>
<protein>
    <recommendedName>
        <fullName evidence="1">RNA-directed DNA polymerase</fullName>
        <ecNumber evidence="1">2.7.7.49</ecNumber>
    </recommendedName>
</protein>
<dbReference type="InterPro" id="IPR036397">
    <property type="entry name" value="RNaseH_sf"/>
</dbReference>
<dbReference type="InterPro" id="IPR041373">
    <property type="entry name" value="RT_RNaseH"/>
</dbReference>
<dbReference type="GO" id="GO:0015074">
    <property type="term" value="P:DNA integration"/>
    <property type="evidence" value="ECO:0007669"/>
    <property type="project" value="InterPro"/>
</dbReference>
<dbReference type="InterPro" id="IPR043128">
    <property type="entry name" value="Rev_trsase/Diguanyl_cyclase"/>
</dbReference>
<dbReference type="GO" id="GO:0016787">
    <property type="term" value="F:hydrolase activity"/>
    <property type="evidence" value="ECO:0007669"/>
    <property type="project" value="UniProtKB-KW"/>
</dbReference>
<accession>A0A914MI75</accession>
<dbReference type="CDD" id="cd01647">
    <property type="entry name" value="RT_LTR"/>
    <property type="match status" value="1"/>
</dbReference>
<evidence type="ECO:0000313" key="11">
    <source>
        <dbReference type="Proteomes" id="UP000887563"/>
    </source>
</evidence>
<dbReference type="PANTHER" id="PTHR37984">
    <property type="entry name" value="PROTEIN CBG26694"/>
    <property type="match status" value="1"/>
</dbReference>
<feature type="compositionally biased region" description="Polar residues" evidence="8">
    <location>
        <begin position="397"/>
        <end position="415"/>
    </location>
</feature>
<evidence type="ECO:0000256" key="7">
    <source>
        <dbReference type="ARBA" id="ARBA00022918"/>
    </source>
</evidence>
<dbReference type="PANTHER" id="PTHR37984:SF5">
    <property type="entry name" value="PROTEIN NYNRIN-LIKE"/>
    <property type="match status" value="1"/>
</dbReference>
<dbReference type="Gene3D" id="3.30.420.10">
    <property type="entry name" value="Ribonuclease H-like superfamily/Ribonuclease H"/>
    <property type="match status" value="1"/>
</dbReference>
<dbReference type="GO" id="GO:0042575">
    <property type="term" value="C:DNA polymerase complex"/>
    <property type="evidence" value="ECO:0007669"/>
    <property type="project" value="UniProtKB-ARBA"/>
</dbReference>
<dbReference type="InterPro" id="IPR050951">
    <property type="entry name" value="Retrovirus_Pol_polyprotein"/>
</dbReference>
<dbReference type="InterPro" id="IPR000477">
    <property type="entry name" value="RT_dom"/>
</dbReference>
<dbReference type="SUPFAM" id="SSF53098">
    <property type="entry name" value="Ribonuclease H-like"/>
    <property type="match status" value="1"/>
</dbReference>
<evidence type="ECO:0000256" key="1">
    <source>
        <dbReference type="ARBA" id="ARBA00012493"/>
    </source>
</evidence>
<dbReference type="Pfam" id="PF17921">
    <property type="entry name" value="Integrase_H2C2"/>
    <property type="match status" value="1"/>
</dbReference>
<evidence type="ECO:0000259" key="9">
    <source>
        <dbReference type="PROSITE" id="PS50878"/>
    </source>
</evidence>
<sequence>MSGSEDWDITVCDKKLLESKIFSNAAKIGDLDKVYKEVLGLEEAVSRTFRVVNRNISQLNESDADIQKDTNAGFAEVAVRVDNLDLKVGKLEEKYEKLMIDLESRDNLEYDEIRSSDASRFLTANKRTEIIPPIPPHKIPSFSGANTTENQKSLGNKSNLVQNNSIEQINNVDQLRANEFELNVLGEASTSGPQLGVFSGETAFAFDEWMVKFTDYVDVFGMTWTEPEKINRLKLYLDTQARSIFESLTATERQTLATTLKNIRKKLDSPHFRELAYKRLAACYQRESESVNDFIKRLVPLVNSTSGQVPPEVKEETLCRCFMEKVRPEYQRSLQLVGPLIGRKDFDKLTAYVQELEVASEKEGRTFNDGIHAITEQPNQMPRGRFDTWKPRKPYYSQTFRGSSTNRPLTSSNAQELGERGNQYRGQQRPQNDRRWNTRPYCHYCNRTGHEQYQCRVRKVNEMKNESYKYRNNRGTNNRNDQDLREIVENLAVQVHEMKMKTNYALANQGNMKSLQPASPPAQSEKSMVKIETKEKVEPKKISSWESSFRVRVPSITSTSLMFMIMCCSALAINPVLIPKGPMICQTHRQAMLWQVPEIPSCPPINLTARHTPKLEKRRIFLPNSIEFSTKSWACRKIKKSARKYTTITGVPMEEKLAPEAMDVTLEECNQMIKHHSCSLGILKENSKFWQTENKIDLTPRSWILGSFSWENSSSENCFLFESIIESHFGASEIVTPLGLAHECPYGKGNCILDDKTVLVWEVNSVRKCNFVPIGDKNGRCMGSVWLSDDARLGLTFENETRVMDCGVNITVSDQGLGSIILSETEIVRKKRSSRIYRKYYSDGIPTSSQIASQLTYLDQSLTKAINFAFVQSLSSFCEYTELVKHWTESSYMTNPTELARSIFSNPYLVAKRSARSLMKVWPCVPLERHDYEFRPTKLERCFEFLPIMLKTESKEHLAFLDPSTMIVSTSAKIGPCEEFRRLVIQVNDQILEVDQLEGKITSVKPNVINVEKLKLNWTDLIPKIESHAFHQLVLLNMTDVKEHSFVSNMVRVSQMTYQINEKDSIVLTSVSDEWKEVENQIVKGAIGDYKSIWSTMLNVIIGILAIDFTIRVGLILLEMYAGNGRLGKLIFGSKVKEVPKRVLDIRDIRRVPERSLEIDETYEQPVNRPRPLSISWPPTVRRIGGSPLAESGTLPRSHNRINRNFIGALGSNSNNVIVGVTLEGAPLKCLVDTGAITSVANIALAEWLGTKIFKTETYLQSASEHSMCARQATSVNLKIANVCVEITIHLFNDKFHWDNHDYHFILGCDAMVLLPPILIDFKNKNLRIEGSLLEIDNRLDRPLRNFKIYALETSEIGPNEQSVMKARADFSELLKHDIYVHAIENRLADQGLSLVPLVTKPKESIRIILSNPTGIVKRIYKDTCVAIASEVLKTDSENILSEIKLNENSEEMNSLGKAGIIVDPTYRIDFEKTSVVGEDLKKLKDLCNEFEDIFSKSQYDIGSCTAGEHDIITTSEEPVASRPHRVPFKYRDELQKHIDQLLASGVMIESDTPWVSNIVLVQKKDGGLRPCIDFRKLNEVTVPDHFPLPRLETILEKVGNCRYYTSLDLASGYLQIKLSERASRKCGVITEDKIYQMVNLPFGLKNATSAFARIMAHVLTSLENVIAYVDDILIFTKSENFDEHISSLRSVFERFRRFNLKLSPKKCTFASDHMEFLGFIVNKSGYSPSLRKTETILNLKNPTSVKEVRHVIGMANFFRKHVPNFSTIVEPLTRLTRKEKPFVWGEEQQQAFDEVKKILSEKPVLIFPNYSKPFHIFCDASQVGQGGALMQWDEDKRVYSVISYCSRTLSNAERKWPPVQVELGAIIYSLRQFKPFIFMSSVELHTDHKPLAYLLRKSETHQHLARWLVELQNYNIKIVHISGKQNTLADALSRFSHEDLSPEEVEKIKELEDIAEFPVCLAIEHKPRVVHENFGLTLSLRSMEGEILQVDIRDEQKEDPEASILIEFLKTGRFPEELPENEKDSLAHFAKDLCLESDVLYLHHKDNKPRIYIPVSLRALIFDSFHTTKLGGGHMDFRKTLNKCKKYYWPRMHSDIVVWHKQCITCQLRHSPNPAYRAEMCTPPVNTLFAKLITDNATAFTSDFFKSLCAMLYINKTYAIPHWSQGNAVTERPFRTFHNILAKYISKDQPDFDEHLEFANFCYNTSVHQSTNETPFFLMFGRDPIFCVDLILDPKVREPIALNDEQEVKQKLVVSLRSAWKCAAEANAEAQLRAKAYYDRLLRNPTITVGDRVLLRNYTGKVNTSKKFHLPWKGVFRVIHIDGVHVTITSCNSPQANPRIVHINQLKKCVEPLPTEPACTTVVLEPEEEAALDESNAEELIDAPGYSHLNKEIVVDSPQVPNEDEEPSHQDKGGYNLRRNPKKKVHFF</sequence>
<feature type="region of interest" description="Disordered" evidence="8">
    <location>
        <begin position="397"/>
        <end position="436"/>
    </location>
</feature>
<dbReference type="SUPFAM" id="SSF50630">
    <property type="entry name" value="Acid proteases"/>
    <property type="match status" value="1"/>
</dbReference>
<dbReference type="InterPro" id="IPR021109">
    <property type="entry name" value="Peptidase_aspartic_dom_sf"/>
</dbReference>
<feature type="region of interest" description="Disordered" evidence="8">
    <location>
        <begin position="135"/>
        <end position="157"/>
    </location>
</feature>
<dbReference type="SUPFAM" id="SSF56672">
    <property type="entry name" value="DNA/RNA polymerases"/>
    <property type="match status" value="1"/>
</dbReference>
<feature type="compositionally biased region" description="Basic residues" evidence="8">
    <location>
        <begin position="2420"/>
        <end position="2429"/>
    </location>
</feature>
<evidence type="ECO:0000256" key="3">
    <source>
        <dbReference type="ARBA" id="ARBA00022695"/>
    </source>
</evidence>
<keyword evidence="6" id="KW-0378">Hydrolase</keyword>
<keyword evidence="4" id="KW-0540">Nuclease</keyword>
<evidence type="ECO:0000313" key="12">
    <source>
        <dbReference type="WBParaSite" id="Minc3s01532g24515"/>
    </source>
</evidence>
<feature type="domain" description="Reverse transcriptase" evidence="9">
    <location>
        <begin position="1543"/>
        <end position="1722"/>
    </location>
</feature>
<dbReference type="EC" id="2.7.7.49" evidence="1"/>
<dbReference type="GO" id="GO:0003964">
    <property type="term" value="F:RNA-directed DNA polymerase activity"/>
    <property type="evidence" value="ECO:0007669"/>
    <property type="project" value="UniProtKB-KW"/>
</dbReference>
<evidence type="ECO:0000256" key="6">
    <source>
        <dbReference type="ARBA" id="ARBA00022801"/>
    </source>
</evidence>
<name>A0A914MI75_MELIC</name>
<dbReference type="Gene3D" id="3.10.10.10">
    <property type="entry name" value="HIV Type 1 Reverse Transcriptase, subunit A, domain 1"/>
    <property type="match status" value="1"/>
</dbReference>
<keyword evidence="3" id="KW-0548">Nucleotidyltransferase</keyword>
<dbReference type="FunFam" id="3.30.70.270:FF:000026">
    <property type="entry name" value="Transposon Ty3-G Gag-Pol polyprotein"/>
    <property type="match status" value="1"/>
</dbReference>
<dbReference type="InterPro" id="IPR001584">
    <property type="entry name" value="Integrase_cat-core"/>
</dbReference>
<keyword evidence="11" id="KW-1185">Reference proteome</keyword>
<keyword evidence="5" id="KW-0255">Endonuclease</keyword>
<evidence type="ECO:0000256" key="2">
    <source>
        <dbReference type="ARBA" id="ARBA00022679"/>
    </source>
</evidence>
<keyword evidence="7" id="KW-0695">RNA-directed DNA polymerase</keyword>
<dbReference type="Pfam" id="PF00078">
    <property type="entry name" value="RVT_1"/>
    <property type="match status" value="1"/>
</dbReference>
<dbReference type="GO" id="GO:0003676">
    <property type="term" value="F:nucleic acid binding"/>
    <property type="evidence" value="ECO:0007669"/>
    <property type="project" value="InterPro"/>
</dbReference>
<evidence type="ECO:0000256" key="5">
    <source>
        <dbReference type="ARBA" id="ARBA00022759"/>
    </source>
</evidence>
<dbReference type="CDD" id="cd09274">
    <property type="entry name" value="RNase_HI_RT_Ty3"/>
    <property type="match status" value="1"/>
</dbReference>
<feature type="domain" description="Integrase catalytic" evidence="10">
    <location>
        <begin position="2133"/>
        <end position="2224"/>
    </location>
</feature>
<dbReference type="Proteomes" id="UP000887563">
    <property type="component" value="Unplaced"/>
</dbReference>
<evidence type="ECO:0000256" key="4">
    <source>
        <dbReference type="ARBA" id="ARBA00022722"/>
    </source>
</evidence>
<dbReference type="InterPro" id="IPR043502">
    <property type="entry name" value="DNA/RNA_pol_sf"/>
</dbReference>
<dbReference type="PROSITE" id="PS50994">
    <property type="entry name" value="INTEGRASE"/>
    <property type="match status" value="1"/>
</dbReference>
<dbReference type="InterPro" id="IPR041588">
    <property type="entry name" value="Integrase_H2C2"/>
</dbReference>
<organism evidence="11 12">
    <name type="scientific">Meloidogyne incognita</name>
    <name type="common">Southern root-knot nematode worm</name>
    <name type="synonym">Oxyuris incognita</name>
    <dbReference type="NCBI Taxonomy" id="6306"/>
    <lineage>
        <taxon>Eukaryota</taxon>
        <taxon>Metazoa</taxon>
        <taxon>Ecdysozoa</taxon>
        <taxon>Nematoda</taxon>
        <taxon>Chromadorea</taxon>
        <taxon>Rhabditida</taxon>
        <taxon>Tylenchina</taxon>
        <taxon>Tylenchomorpha</taxon>
        <taxon>Tylenchoidea</taxon>
        <taxon>Meloidogynidae</taxon>
        <taxon>Meloidogyninae</taxon>
        <taxon>Meloidogyne</taxon>
        <taxon>Meloidogyne incognita group</taxon>
    </lineage>
</organism>
<feature type="compositionally biased region" description="Polar residues" evidence="8">
    <location>
        <begin position="143"/>
        <end position="157"/>
    </location>
</feature>
<dbReference type="WBParaSite" id="Minc3s01532g24515">
    <property type="protein sequence ID" value="Minc3s01532g24515"/>
    <property type="gene ID" value="Minc3s01532g24515"/>
</dbReference>
<dbReference type="Gene3D" id="3.30.70.270">
    <property type="match status" value="2"/>
</dbReference>
<reference evidence="12" key="1">
    <citation type="submission" date="2022-11" db="UniProtKB">
        <authorList>
            <consortium name="WormBaseParasite"/>
        </authorList>
    </citation>
    <scope>IDENTIFICATION</scope>
</reference>
<evidence type="ECO:0000259" key="10">
    <source>
        <dbReference type="PROSITE" id="PS50994"/>
    </source>
</evidence>
<keyword evidence="2" id="KW-0808">Transferase</keyword>
<dbReference type="GO" id="GO:0004519">
    <property type="term" value="F:endonuclease activity"/>
    <property type="evidence" value="ECO:0007669"/>
    <property type="project" value="UniProtKB-KW"/>
</dbReference>
<feature type="region of interest" description="Disordered" evidence="8">
    <location>
        <begin position="2397"/>
        <end position="2429"/>
    </location>
</feature>
<evidence type="ECO:0000256" key="8">
    <source>
        <dbReference type="SAM" id="MobiDB-lite"/>
    </source>
</evidence>